<dbReference type="InterPro" id="IPR044867">
    <property type="entry name" value="DEUBAD_dom"/>
</dbReference>
<proteinExistence type="predicted"/>
<evidence type="ECO:0000256" key="3">
    <source>
        <dbReference type="ARBA" id="ARBA00022771"/>
    </source>
</evidence>
<feature type="region of interest" description="Disordered" evidence="8">
    <location>
        <begin position="232"/>
        <end position="335"/>
    </location>
</feature>
<evidence type="ECO:0000259" key="9">
    <source>
        <dbReference type="PROSITE" id="PS51916"/>
    </source>
</evidence>
<evidence type="ECO:0000256" key="4">
    <source>
        <dbReference type="ARBA" id="ARBA00022833"/>
    </source>
</evidence>
<keyword evidence="4" id="KW-0862">Zinc</keyword>
<dbReference type="Proteomes" id="UP001303115">
    <property type="component" value="Unassembled WGS sequence"/>
</dbReference>
<evidence type="ECO:0000256" key="8">
    <source>
        <dbReference type="SAM" id="MobiDB-lite"/>
    </source>
</evidence>
<feature type="compositionally biased region" description="Low complexity" evidence="8">
    <location>
        <begin position="1"/>
        <end position="22"/>
    </location>
</feature>
<feature type="compositionally biased region" description="Basic residues" evidence="8">
    <location>
        <begin position="83"/>
        <end position="101"/>
    </location>
</feature>
<keyword evidence="3" id="KW-0863">Zinc-finger</keyword>
<sequence length="335" mass="36621">MADEVPSSPLSSPPESVVNVVLGSPAKSESKLPAASSDRQEPTVEAAVEVTAKQPSPSPDGKVEAQEKPIAHDSDEGGQSSTQKRKASISRKSAPAKKVRRVLSAPRKSAQDKKWEAPFVYTDSKSPLANADLRAILLHPEAWDILTPEERRDVLAKFPDETHVLDAGTQDARPNPVSLRNDDNFRHDCARYCENIELGRHDEEWLSQAWVAHEKHKRGDYDQFLREQFEEDWDTKLPAESKTGDAETDDESKQGESPASKGTSRRSTRSPQGREGREGREGRNAATKGSLRTEVTVGNSETPQPTGSSGIRPSNPSATSQAQEAARSTVVVRSD</sequence>
<dbReference type="PROSITE" id="PS51916">
    <property type="entry name" value="DEUBAD"/>
    <property type="match status" value="1"/>
</dbReference>
<evidence type="ECO:0000256" key="2">
    <source>
        <dbReference type="ARBA" id="ARBA00022723"/>
    </source>
</evidence>
<dbReference type="InterPro" id="IPR028020">
    <property type="entry name" value="ASX_DEUBAD_dom"/>
</dbReference>
<accession>A0AAN6PMS7</accession>
<feature type="compositionally biased region" description="Basic and acidic residues" evidence="8">
    <location>
        <begin position="232"/>
        <end position="245"/>
    </location>
</feature>
<feature type="region of interest" description="Disordered" evidence="8">
    <location>
        <begin position="1"/>
        <end position="114"/>
    </location>
</feature>
<evidence type="ECO:0000256" key="7">
    <source>
        <dbReference type="ARBA" id="ARBA00023242"/>
    </source>
</evidence>
<keyword evidence="2" id="KW-0479">Metal-binding</keyword>
<dbReference type="Pfam" id="PF13919">
    <property type="entry name" value="ASXH"/>
    <property type="match status" value="1"/>
</dbReference>
<comment type="caution">
    <text evidence="10">The sequence shown here is derived from an EMBL/GenBank/DDBJ whole genome shotgun (WGS) entry which is preliminary data.</text>
</comment>
<comment type="subcellular location">
    <subcellularLocation>
        <location evidence="1">Nucleus</location>
    </subcellularLocation>
</comment>
<dbReference type="GO" id="GO:0008270">
    <property type="term" value="F:zinc ion binding"/>
    <property type="evidence" value="ECO:0007669"/>
    <property type="project" value="UniProtKB-KW"/>
</dbReference>
<feature type="compositionally biased region" description="Basic and acidic residues" evidence="8">
    <location>
        <begin position="61"/>
        <end position="75"/>
    </location>
</feature>
<evidence type="ECO:0000256" key="1">
    <source>
        <dbReference type="ARBA" id="ARBA00004123"/>
    </source>
</evidence>
<evidence type="ECO:0000256" key="6">
    <source>
        <dbReference type="ARBA" id="ARBA00023163"/>
    </source>
</evidence>
<dbReference type="AlphaFoldDB" id="A0AAN6PMS7"/>
<keyword evidence="7" id="KW-0539">Nucleus</keyword>
<keyword evidence="5" id="KW-0805">Transcription regulation</keyword>
<dbReference type="EMBL" id="MU854334">
    <property type="protein sequence ID" value="KAK4042885.1"/>
    <property type="molecule type" value="Genomic_DNA"/>
</dbReference>
<gene>
    <name evidence="10" type="ORF">C8A01DRAFT_32982</name>
</gene>
<feature type="compositionally biased region" description="Basic and acidic residues" evidence="8">
    <location>
        <begin position="272"/>
        <end position="283"/>
    </location>
</feature>
<organism evidence="10 11">
    <name type="scientific">Parachaetomium inaequale</name>
    <dbReference type="NCBI Taxonomy" id="2588326"/>
    <lineage>
        <taxon>Eukaryota</taxon>
        <taxon>Fungi</taxon>
        <taxon>Dikarya</taxon>
        <taxon>Ascomycota</taxon>
        <taxon>Pezizomycotina</taxon>
        <taxon>Sordariomycetes</taxon>
        <taxon>Sordariomycetidae</taxon>
        <taxon>Sordariales</taxon>
        <taxon>Chaetomiaceae</taxon>
        <taxon>Parachaetomium</taxon>
    </lineage>
</organism>
<evidence type="ECO:0000313" key="10">
    <source>
        <dbReference type="EMBL" id="KAK4042885.1"/>
    </source>
</evidence>
<evidence type="ECO:0000313" key="11">
    <source>
        <dbReference type="Proteomes" id="UP001303115"/>
    </source>
</evidence>
<feature type="compositionally biased region" description="Polar residues" evidence="8">
    <location>
        <begin position="296"/>
        <end position="323"/>
    </location>
</feature>
<dbReference type="GO" id="GO:0005634">
    <property type="term" value="C:nucleus"/>
    <property type="evidence" value="ECO:0007669"/>
    <property type="project" value="UniProtKB-SubCell"/>
</dbReference>
<evidence type="ECO:0000256" key="5">
    <source>
        <dbReference type="ARBA" id="ARBA00023015"/>
    </source>
</evidence>
<keyword evidence="11" id="KW-1185">Reference proteome</keyword>
<reference evidence="11" key="1">
    <citation type="journal article" date="2023" name="Mol. Phylogenet. Evol.">
        <title>Genome-scale phylogeny and comparative genomics of the fungal order Sordariales.</title>
        <authorList>
            <person name="Hensen N."/>
            <person name="Bonometti L."/>
            <person name="Westerberg I."/>
            <person name="Brannstrom I.O."/>
            <person name="Guillou S."/>
            <person name="Cros-Aarteil S."/>
            <person name="Calhoun S."/>
            <person name="Haridas S."/>
            <person name="Kuo A."/>
            <person name="Mondo S."/>
            <person name="Pangilinan J."/>
            <person name="Riley R."/>
            <person name="LaButti K."/>
            <person name="Andreopoulos B."/>
            <person name="Lipzen A."/>
            <person name="Chen C."/>
            <person name="Yan M."/>
            <person name="Daum C."/>
            <person name="Ng V."/>
            <person name="Clum A."/>
            <person name="Steindorff A."/>
            <person name="Ohm R.A."/>
            <person name="Martin F."/>
            <person name="Silar P."/>
            <person name="Natvig D.O."/>
            <person name="Lalanne C."/>
            <person name="Gautier V."/>
            <person name="Ament-Velasquez S.L."/>
            <person name="Kruys A."/>
            <person name="Hutchinson M.I."/>
            <person name="Powell A.J."/>
            <person name="Barry K."/>
            <person name="Miller A.N."/>
            <person name="Grigoriev I.V."/>
            <person name="Debuchy R."/>
            <person name="Gladieux P."/>
            <person name="Hiltunen Thoren M."/>
            <person name="Johannesson H."/>
        </authorList>
    </citation>
    <scope>NUCLEOTIDE SEQUENCE [LARGE SCALE GENOMIC DNA]</scope>
    <source>
        <strain evidence="11">CBS 284.82</strain>
    </source>
</reference>
<keyword evidence="6" id="KW-0804">Transcription</keyword>
<protein>
    <submittedName>
        <fullName evidence="10">Asx homology domain-containing protein</fullName>
    </submittedName>
</protein>
<feature type="domain" description="DEUBAD" evidence="9">
    <location>
        <begin position="124"/>
        <end position="238"/>
    </location>
</feature>
<name>A0AAN6PMS7_9PEZI</name>